<keyword evidence="4" id="KW-0408">Iron</keyword>
<dbReference type="PROSITE" id="PS50983">
    <property type="entry name" value="FE_B12_PBP"/>
    <property type="match status" value="1"/>
</dbReference>
<dbReference type="SUPFAM" id="SSF53807">
    <property type="entry name" value="Helical backbone' metal receptor"/>
    <property type="match status" value="1"/>
</dbReference>
<feature type="chain" id="PRO_5045101495" evidence="6">
    <location>
        <begin position="29"/>
        <end position="312"/>
    </location>
</feature>
<accession>A0ABV7G0V5</accession>
<evidence type="ECO:0000256" key="6">
    <source>
        <dbReference type="SAM" id="SignalP"/>
    </source>
</evidence>
<dbReference type="EMBL" id="JBHRTN010000008">
    <property type="protein sequence ID" value="MFC3125060.1"/>
    <property type="molecule type" value="Genomic_DNA"/>
</dbReference>
<dbReference type="Pfam" id="PF01497">
    <property type="entry name" value="Peripla_BP_2"/>
    <property type="match status" value="1"/>
</dbReference>
<evidence type="ECO:0000256" key="4">
    <source>
        <dbReference type="ARBA" id="ARBA00022496"/>
    </source>
</evidence>
<evidence type="ECO:0000256" key="1">
    <source>
        <dbReference type="ARBA" id="ARBA00004196"/>
    </source>
</evidence>
<keyword evidence="5 6" id="KW-0732">Signal</keyword>
<comment type="caution">
    <text evidence="8">The sequence shown here is derived from an EMBL/GenBank/DDBJ whole genome shotgun (WGS) entry which is preliminary data.</text>
</comment>
<evidence type="ECO:0000259" key="7">
    <source>
        <dbReference type="PROSITE" id="PS50983"/>
    </source>
</evidence>
<dbReference type="Gene3D" id="3.40.50.1980">
    <property type="entry name" value="Nitrogenase molybdenum iron protein domain"/>
    <property type="match status" value="2"/>
</dbReference>
<dbReference type="PROSITE" id="PS51318">
    <property type="entry name" value="TAT"/>
    <property type="match status" value="1"/>
</dbReference>
<evidence type="ECO:0000256" key="2">
    <source>
        <dbReference type="ARBA" id="ARBA00008814"/>
    </source>
</evidence>
<evidence type="ECO:0000313" key="8">
    <source>
        <dbReference type="EMBL" id="MFC3125060.1"/>
    </source>
</evidence>
<evidence type="ECO:0000256" key="3">
    <source>
        <dbReference type="ARBA" id="ARBA00022448"/>
    </source>
</evidence>
<keyword evidence="9" id="KW-1185">Reference proteome</keyword>
<name>A0ABV7G0V5_9PROT</name>
<dbReference type="PANTHER" id="PTHR30532">
    <property type="entry name" value="IRON III DICITRATE-BINDING PERIPLASMIC PROTEIN"/>
    <property type="match status" value="1"/>
</dbReference>
<dbReference type="InterPro" id="IPR006311">
    <property type="entry name" value="TAT_signal"/>
</dbReference>
<evidence type="ECO:0000256" key="5">
    <source>
        <dbReference type="ARBA" id="ARBA00022729"/>
    </source>
</evidence>
<gene>
    <name evidence="8" type="ORF">ACFOD4_08305</name>
</gene>
<reference evidence="9" key="1">
    <citation type="journal article" date="2019" name="Int. J. Syst. Evol. Microbiol.">
        <title>The Global Catalogue of Microorganisms (GCM) 10K type strain sequencing project: providing services to taxonomists for standard genome sequencing and annotation.</title>
        <authorList>
            <consortium name="The Broad Institute Genomics Platform"/>
            <consortium name="The Broad Institute Genome Sequencing Center for Infectious Disease"/>
            <person name="Wu L."/>
            <person name="Ma J."/>
        </authorList>
    </citation>
    <scope>NUCLEOTIDE SEQUENCE [LARGE SCALE GENOMIC DNA]</scope>
    <source>
        <strain evidence="9">KCTC 52094</strain>
    </source>
</reference>
<feature type="signal peptide" evidence="6">
    <location>
        <begin position="1"/>
        <end position="28"/>
    </location>
</feature>
<dbReference type="InterPro" id="IPR033870">
    <property type="entry name" value="FatB"/>
</dbReference>
<organism evidence="8 9">
    <name type="scientific">Teichococcus globiformis</name>
    <dbReference type="NCBI Taxonomy" id="2307229"/>
    <lineage>
        <taxon>Bacteria</taxon>
        <taxon>Pseudomonadati</taxon>
        <taxon>Pseudomonadota</taxon>
        <taxon>Alphaproteobacteria</taxon>
        <taxon>Acetobacterales</taxon>
        <taxon>Roseomonadaceae</taxon>
        <taxon>Roseomonas</taxon>
    </lineage>
</organism>
<proteinExistence type="inferred from homology"/>
<keyword evidence="4" id="KW-0410">Iron transport</keyword>
<comment type="similarity">
    <text evidence="2">Belongs to the bacterial solute-binding protein 8 family.</text>
</comment>
<protein>
    <submittedName>
        <fullName evidence="8">Siderophore ABC transporter substrate-binding protein</fullName>
    </submittedName>
</protein>
<evidence type="ECO:0000313" key="9">
    <source>
        <dbReference type="Proteomes" id="UP001595593"/>
    </source>
</evidence>
<dbReference type="InterPro" id="IPR002491">
    <property type="entry name" value="ABC_transptr_periplasmic_BD"/>
</dbReference>
<comment type="subcellular location">
    <subcellularLocation>
        <location evidence="1">Cell envelope</location>
    </subcellularLocation>
</comment>
<sequence>MTDRLHRRSLLAGMAALPFLGAAASAQGAGRAVQHGQGSTSIPARPGRVAVFDVAALDILAALEVTEPVVGIANSNAWPAPIATFQDQRFTRLGTLFEPDYERVNAVRPELIVTGGRSSAKYQELAKLAPAIDLFRDTAAPLDTTFRNTDLLAGIFGREAQAEALKQKVTDAAAALRAETARRGRGLIVLTTGTRMSAYGAGSRFGVIHNDFGVPPAVEGLNTAIHGQSVNNEFILQTNPDWLFVVDRDAAIERGADAARKALDNPLVRQTRAWKDGQVVYLEPASWYLTNGGIRTAQMMVEEIAAAYASKG</sequence>
<dbReference type="InterPro" id="IPR051313">
    <property type="entry name" value="Bact_iron-sidero_bind"/>
</dbReference>
<feature type="domain" description="Fe/B12 periplasmic-binding" evidence="7">
    <location>
        <begin position="48"/>
        <end position="312"/>
    </location>
</feature>
<dbReference type="PANTHER" id="PTHR30532:SF28">
    <property type="entry name" value="PETROBACTIN-BINDING PROTEIN YCLQ"/>
    <property type="match status" value="1"/>
</dbReference>
<dbReference type="Proteomes" id="UP001595593">
    <property type="component" value="Unassembled WGS sequence"/>
</dbReference>
<keyword evidence="3" id="KW-0813">Transport</keyword>
<keyword evidence="4" id="KW-0406">Ion transport</keyword>
<dbReference type="CDD" id="cd01140">
    <property type="entry name" value="FatB"/>
    <property type="match status" value="1"/>
</dbReference>
<dbReference type="RefSeq" id="WP_379595517.1">
    <property type="nucleotide sequence ID" value="NZ_JBHRTN010000008.1"/>
</dbReference>